<feature type="compositionally biased region" description="Polar residues" evidence="1">
    <location>
        <begin position="122"/>
        <end position="132"/>
    </location>
</feature>
<sequence>MTKLMQEALAEASQDDLLAAFIWSQEEKLAWQVVCAIETWQAEVEAEQGFAHDRAFGDHVNKEFWAPVREGWQRVTGLTAARLEEEAVRLNVLAQEARAIHDQLIDVSGDFERYTAARPTVSNSWTSRSNGTARPARRGGRQTG</sequence>
<accession>A0A646KPY6</accession>
<dbReference type="Proteomes" id="UP000419138">
    <property type="component" value="Unassembled WGS sequence"/>
</dbReference>
<name>A0A646KPY6_STRJU</name>
<dbReference type="EMBL" id="VCLA01000191">
    <property type="protein sequence ID" value="MQT04384.1"/>
    <property type="molecule type" value="Genomic_DNA"/>
</dbReference>
<feature type="compositionally biased region" description="Basic residues" evidence="1">
    <location>
        <begin position="135"/>
        <end position="144"/>
    </location>
</feature>
<gene>
    <name evidence="2" type="ORF">FF041_30755</name>
</gene>
<keyword evidence="3" id="KW-1185">Reference proteome</keyword>
<organism evidence="2 3">
    <name type="scientific">Streptomyces jumonjinensis</name>
    <dbReference type="NCBI Taxonomy" id="1945"/>
    <lineage>
        <taxon>Bacteria</taxon>
        <taxon>Bacillati</taxon>
        <taxon>Actinomycetota</taxon>
        <taxon>Actinomycetes</taxon>
        <taxon>Kitasatosporales</taxon>
        <taxon>Streptomycetaceae</taxon>
        <taxon>Streptomyces</taxon>
    </lineage>
</organism>
<dbReference type="AlphaFoldDB" id="A0A646KPY6"/>
<dbReference type="RefSeq" id="WP_153525768.1">
    <property type="nucleotide sequence ID" value="NZ_VCLA01000191.1"/>
</dbReference>
<proteinExistence type="predicted"/>
<evidence type="ECO:0000313" key="3">
    <source>
        <dbReference type="Proteomes" id="UP000419138"/>
    </source>
</evidence>
<feature type="region of interest" description="Disordered" evidence="1">
    <location>
        <begin position="122"/>
        <end position="144"/>
    </location>
</feature>
<evidence type="ECO:0000313" key="2">
    <source>
        <dbReference type="EMBL" id="MQT04384.1"/>
    </source>
</evidence>
<evidence type="ECO:0000256" key="1">
    <source>
        <dbReference type="SAM" id="MobiDB-lite"/>
    </source>
</evidence>
<reference evidence="2 3" key="1">
    <citation type="submission" date="2019-05" db="EMBL/GenBank/DDBJ databases">
        <title>Comparative genomics and metabolomics analyses of clavulanic acid producing Streptomyces species provides insight into specialized metabolism and evolution of beta-lactam biosynthetic gene clusters.</title>
        <authorList>
            <person name="Moore M.A."/>
            <person name="Cruz-Morales P."/>
            <person name="Barona Gomez F."/>
            <person name="Kapil T."/>
        </authorList>
    </citation>
    <scope>NUCLEOTIDE SEQUENCE [LARGE SCALE GENOMIC DNA]</scope>
    <source>
        <strain evidence="2 3">NRRL 5741</strain>
    </source>
</reference>
<comment type="caution">
    <text evidence="2">The sequence shown here is derived from an EMBL/GenBank/DDBJ whole genome shotgun (WGS) entry which is preliminary data.</text>
</comment>
<protein>
    <submittedName>
        <fullName evidence="2">Uncharacterized protein</fullName>
    </submittedName>
</protein>